<dbReference type="GO" id="GO:0016740">
    <property type="term" value="F:transferase activity"/>
    <property type="evidence" value="ECO:0007669"/>
    <property type="project" value="UniProtKB-KW"/>
</dbReference>
<dbReference type="RefSeq" id="WP_014259123.1">
    <property type="nucleotide sequence ID" value="NC_016629.1"/>
</dbReference>
<reference evidence="2 3" key="1">
    <citation type="journal article" date="2011" name="J. Bacteriol.">
        <title>Genome sequence of the mercury-methylating and pleomorphic Desulfovibrio africanus Strain Walvis Bay.</title>
        <authorList>
            <person name="Brown S.D."/>
            <person name="Wall J.D."/>
            <person name="Kucken A.M."/>
            <person name="Gilmour C.C."/>
            <person name="Podar M."/>
            <person name="Brandt C.C."/>
            <person name="Teshima H."/>
            <person name="Detter J.C."/>
            <person name="Han C.S."/>
            <person name="Land M.L."/>
            <person name="Lucas S."/>
            <person name="Han J."/>
            <person name="Pennacchio L."/>
            <person name="Nolan M."/>
            <person name="Pitluck S."/>
            <person name="Woyke T."/>
            <person name="Goodwin L."/>
            <person name="Palumbo A.V."/>
            <person name="Elias D.A."/>
        </authorList>
    </citation>
    <scope>NUCLEOTIDE SEQUENCE [LARGE SCALE GENOMIC DNA]</scope>
    <source>
        <strain evidence="2 3">Walvis Bay</strain>
    </source>
</reference>
<dbReference type="Proteomes" id="UP000007844">
    <property type="component" value="Chromosome"/>
</dbReference>
<protein>
    <submittedName>
        <fullName evidence="2">Polysaccharide pyruvyl transferase</fullName>
    </submittedName>
</protein>
<feature type="domain" description="Polysaccharide pyruvyl transferase" evidence="1">
    <location>
        <begin position="19"/>
        <end position="304"/>
    </location>
</feature>
<dbReference type="eggNOG" id="COG2327">
    <property type="taxonomic scope" value="Bacteria"/>
</dbReference>
<dbReference type="PANTHER" id="PTHR36836:SF1">
    <property type="entry name" value="COLANIC ACID BIOSYNTHESIS PROTEIN WCAK"/>
    <property type="match status" value="1"/>
</dbReference>
<keyword evidence="2" id="KW-0808">Transferase</keyword>
<sequence>MTGQRTYKVGISGSYGGLNMGDEAILQSIVAQLRASLSVEITVFSRNPEDTLRRQRVDEAVPVREMTRGEACRVMSGLDLFILGGGGILFDTEAEIFLREVQVAHEMGVPVMIYAVSAGPLKTRSAQQLVREALNQARLITVRERGAKRTLEHTGVEHEIIVTADPALLLEPEPLPEGELGRIGLEDGPCVVGMSVREPGPAAPDIDHDFYHALLADAADFIIDRYDAQVVFVPMEQRVLDMQHSHAVVSKMLRPQRASVLKGEYTPGQLMTIMKQFTFAVGMRLHFLIFAALQGVPFVALPYSAKVQDFLSELHIETPPLKLVNAGRLIAHIDHNWDHREELREHIKSTLPELQERARENNRLLVELARSLPESRDQDRQAQRCAI</sequence>
<gene>
    <name evidence="2" type="ORF">Desaf_0959</name>
</gene>
<dbReference type="EMBL" id="CP003221">
    <property type="protein sequence ID" value="EGJ49307.1"/>
    <property type="molecule type" value="Genomic_DNA"/>
</dbReference>
<evidence type="ECO:0000313" key="3">
    <source>
        <dbReference type="Proteomes" id="UP000007844"/>
    </source>
</evidence>
<proteinExistence type="predicted"/>
<dbReference type="InterPro" id="IPR007345">
    <property type="entry name" value="Polysacch_pyruvyl_Trfase"/>
</dbReference>
<dbReference type="STRING" id="690850.Desaf_0959"/>
<dbReference type="AlphaFoldDB" id="F3YTN5"/>
<dbReference type="KEGG" id="daf:Desaf_0959"/>
<dbReference type="Pfam" id="PF04230">
    <property type="entry name" value="PS_pyruv_trans"/>
    <property type="match status" value="1"/>
</dbReference>
<accession>F3YTN5</accession>
<dbReference type="HOGENOM" id="CLU_039510_0_1_7"/>
<keyword evidence="3" id="KW-1185">Reference proteome</keyword>
<organism evidence="2 3">
    <name type="scientific">Desulfocurvibacter africanus subsp. africanus str. Walvis Bay</name>
    <dbReference type="NCBI Taxonomy" id="690850"/>
    <lineage>
        <taxon>Bacteria</taxon>
        <taxon>Pseudomonadati</taxon>
        <taxon>Thermodesulfobacteriota</taxon>
        <taxon>Desulfovibrionia</taxon>
        <taxon>Desulfovibrionales</taxon>
        <taxon>Desulfovibrionaceae</taxon>
        <taxon>Desulfocurvibacter</taxon>
    </lineage>
</organism>
<evidence type="ECO:0000313" key="2">
    <source>
        <dbReference type="EMBL" id="EGJ49307.1"/>
    </source>
</evidence>
<dbReference type="PANTHER" id="PTHR36836">
    <property type="entry name" value="COLANIC ACID BIOSYNTHESIS PROTEIN WCAK"/>
    <property type="match status" value="1"/>
</dbReference>
<name>F3YTN5_DESAF</name>
<evidence type="ECO:0000259" key="1">
    <source>
        <dbReference type="Pfam" id="PF04230"/>
    </source>
</evidence>